<keyword evidence="2" id="KW-1003">Cell membrane</keyword>
<feature type="transmembrane region" description="Helical" evidence="6">
    <location>
        <begin position="164"/>
        <end position="184"/>
    </location>
</feature>
<feature type="transmembrane region" description="Helical" evidence="6">
    <location>
        <begin position="279"/>
        <end position="299"/>
    </location>
</feature>
<keyword evidence="5 6" id="KW-0472">Membrane</keyword>
<dbReference type="InterPro" id="IPR020846">
    <property type="entry name" value="MFS_dom"/>
</dbReference>
<dbReference type="PANTHER" id="PTHR23513:SF6">
    <property type="entry name" value="MAJOR FACILITATOR SUPERFAMILY ASSOCIATED DOMAIN-CONTAINING PROTEIN"/>
    <property type="match status" value="1"/>
</dbReference>
<reference evidence="8" key="1">
    <citation type="submission" date="2023-01" db="EMBL/GenBank/DDBJ databases">
        <title>Genome sequencing of Photorhabdus bodei 09-20.</title>
        <authorList>
            <person name="Kalindamar S."/>
            <person name="Kumru S."/>
        </authorList>
    </citation>
    <scope>NUCLEOTIDE SEQUENCE</scope>
    <source>
        <strain evidence="8">09-20</strain>
    </source>
</reference>
<dbReference type="PANTHER" id="PTHR23513">
    <property type="entry name" value="INTEGRAL MEMBRANE EFFLUX PROTEIN-RELATED"/>
    <property type="match status" value="1"/>
</dbReference>
<evidence type="ECO:0000259" key="7">
    <source>
        <dbReference type="PROSITE" id="PS50850"/>
    </source>
</evidence>
<protein>
    <submittedName>
        <fullName evidence="8">MFS transporter</fullName>
    </submittedName>
</protein>
<evidence type="ECO:0000313" key="9">
    <source>
        <dbReference type="Proteomes" id="UP001212996"/>
    </source>
</evidence>
<dbReference type="SUPFAM" id="SSF103473">
    <property type="entry name" value="MFS general substrate transporter"/>
    <property type="match status" value="1"/>
</dbReference>
<dbReference type="RefSeq" id="WP_113040693.1">
    <property type="nucleotide sequence ID" value="NZ_JAQMFN010000023.1"/>
</dbReference>
<feature type="transmembrane region" description="Helical" evidence="6">
    <location>
        <begin position="372"/>
        <end position="390"/>
    </location>
</feature>
<evidence type="ECO:0000313" key="8">
    <source>
        <dbReference type="EMBL" id="MDB6374014.1"/>
    </source>
</evidence>
<keyword evidence="4 6" id="KW-1133">Transmembrane helix</keyword>
<evidence type="ECO:0000256" key="6">
    <source>
        <dbReference type="SAM" id="Phobius"/>
    </source>
</evidence>
<dbReference type="GO" id="GO:0005886">
    <property type="term" value="C:plasma membrane"/>
    <property type="evidence" value="ECO:0007669"/>
    <property type="project" value="UniProtKB-SubCell"/>
</dbReference>
<feature type="transmembrane region" description="Helical" evidence="6">
    <location>
        <begin position="221"/>
        <end position="242"/>
    </location>
</feature>
<dbReference type="InterPro" id="IPR036259">
    <property type="entry name" value="MFS_trans_sf"/>
</dbReference>
<evidence type="ECO:0000256" key="1">
    <source>
        <dbReference type="ARBA" id="ARBA00004651"/>
    </source>
</evidence>
<feature type="domain" description="Major facilitator superfamily (MFS) profile" evidence="7">
    <location>
        <begin position="217"/>
        <end position="395"/>
    </location>
</feature>
<dbReference type="Proteomes" id="UP001212996">
    <property type="component" value="Unassembled WGS sequence"/>
</dbReference>
<evidence type="ECO:0000256" key="5">
    <source>
        <dbReference type="ARBA" id="ARBA00023136"/>
    </source>
</evidence>
<evidence type="ECO:0000256" key="4">
    <source>
        <dbReference type="ARBA" id="ARBA00022989"/>
    </source>
</evidence>
<dbReference type="GO" id="GO:0022857">
    <property type="term" value="F:transmembrane transporter activity"/>
    <property type="evidence" value="ECO:0007669"/>
    <property type="project" value="InterPro"/>
</dbReference>
<dbReference type="EMBL" id="JAQMFO010000034">
    <property type="protein sequence ID" value="MDB6374014.1"/>
    <property type="molecule type" value="Genomic_DNA"/>
</dbReference>
<comment type="subcellular location">
    <subcellularLocation>
        <location evidence="1">Cell membrane</location>
        <topology evidence="1">Multi-pass membrane protein</topology>
    </subcellularLocation>
</comment>
<dbReference type="Gene3D" id="1.20.1250.20">
    <property type="entry name" value="MFS general substrate transporter like domains"/>
    <property type="match status" value="2"/>
</dbReference>
<proteinExistence type="predicted"/>
<gene>
    <name evidence="8" type="ORF">PH362_19320</name>
</gene>
<keyword evidence="3 6" id="KW-0812">Transmembrane</keyword>
<feature type="domain" description="Major facilitator superfamily (MFS) profile" evidence="7">
    <location>
        <begin position="1"/>
        <end position="187"/>
    </location>
</feature>
<comment type="caution">
    <text evidence="8">The sequence shown here is derived from an EMBL/GenBank/DDBJ whole genome shotgun (WGS) entry which is preliminary data.</text>
</comment>
<evidence type="ECO:0000256" key="3">
    <source>
        <dbReference type="ARBA" id="ARBA00022692"/>
    </source>
</evidence>
<name>A0AAW6BPR8_9GAMM</name>
<dbReference type="InterPro" id="IPR011701">
    <property type="entry name" value="MFS"/>
</dbReference>
<feature type="transmembrane region" description="Helical" evidence="6">
    <location>
        <begin position="75"/>
        <end position="92"/>
    </location>
</feature>
<sequence>MQIIKIKLIFHILLLLSITLGSFSDEATQVALTLKLNGMSHSNEIAMLFIALLLGGIVSSNFANLFFRHINIKNIIIYIFYIQTFIIFMSSFSSNILAMVIISFSLGFLGSMLWAAILTVLPGYFKEFKELERANKIIQTIRNLGYVIGPATAGIIFSKFENKTFHIIGVFTLFSALILSYLLVSGKVFSENISNEHKTKNHKNGFRNTLALFKTSNIRNALFPLFFTIIFTSVLNVLLVIYVNNIIHLGNEKYGYIVSSMSVGLIISPILLSDYFLKLGRASGSSLAASIIGLGLILISLTSNFWYLLAIGLLIGLANGIQNTLMSSFMMATIPASKREEYMPAYILFIQFSVLLGFTISYYIKFSYITESLLFSGIITVFFGCVGFLINKKNH</sequence>
<organism evidence="8 9">
    <name type="scientific">Photorhabdus bodei</name>
    <dbReference type="NCBI Taxonomy" id="2029681"/>
    <lineage>
        <taxon>Bacteria</taxon>
        <taxon>Pseudomonadati</taxon>
        <taxon>Pseudomonadota</taxon>
        <taxon>Gammaproteobacteria</taxon>
        <taxon>Enterobacterales</taxon>
        <taxon>Morganellaceae</taxon>
        <taxon>Photorhabdus</taxon>
    </lineage>
</organism>
<dbReference type="PROSITE" id="PS50850">
    <property type="entry name" value="MFS"/>
    <property type="match status" value="2"/>
</dbReference>
<feature type="transmembrane region" description="Helical" evidence="6">
    <location>
        <begin position="45"/>
        <end position="63"/>
    </location>
</feature>
<dbReference type="AlphaFoldDB" id="A0AAW6BPR8"/>
<accession>A0AAW6BPR8</accession>
<feature type="transmembrane region" description="Helical" evidence="6">
    <location>
        <begin position="254"/>
        <end position="272"/>
    </location>
</feature>
<feature type="transmembrane region" description="Helical" evidence="6">
    <location>
        <begin position="346"/>
        <end position="366"/>
    </location>
</feature>
<evidence type="ECO:0000256" key="2">
    <source>
        <dbReference type="ARBA" id="ARBA00022475"/>
    </source>
</evidence>
<feature type="transmembrane region" description="Helical" evidence="6">
    <location>
        <begin position="98"/>
        <end position="121"/>
    </location>
</feature>
<dbReference type="Pfam" id="PF07690">
    <property type="entry name" value="MFS_1"/>
    <property type="match status" value="1"/>
</dbReference>